<keyword evidence="3 4" id="KW-0067">ATP-binding</keyword>
<dbReference type="InterPro" id="IPR036451">
    <property type="entry name" value="CblAdoTrfase-like_sf"/>
</dbReference>
<organism evidence="6 7">
    <name type="scientific">Guyparkeria halophila</name>
    <dbReference type="NCBI Taxonomy" id="47960"/>
    <lineage>
        <taxon>Bacteria</taxon>
        <taxon>Pseudomonadati</taxon>
        <taxon>Pseudomonadota</taxon>
        <taxon>Gammaproteobacteria</taxon>
        <taxon>Chromatiales</taxon>
        <taxon>Thioalkalibacteraceae</taxon>
        <taxon>Guyparkeria</taxon>
    </lineage>
</organism>
<dbReference type="EMBL" id="CP046415">
    <property type="protein sequence ID" value="QGT78768.1"/>
    <property type="molecule type" value="Genomic_DNA"/>
</dbReference>
<dbReference type="InterPro" id="IPR029499">
    <property type="entry name" value="PduO-typ"/>
</dbReference>
<gene>
    <name evidence="6" type="ORF">GM160_07565</name>
</gene>
<dbReference type="InterPro" id="IPR016030">
    <property type="entry name" value="CblAdoTrfase-like"/>
</dbReference>
<evidence type="ECO:0000256" key="2">
    <source>
        <dbReference type="ARBA" id="ARBA00022741"/>
    </source>
</evidence>
<dbReference type="KEGG" id="ghl:GM160_07565"/>
<dbReference type="GO" id="GO:0009236">
    <property type="term" value="P:cobalamin biosynthetic process"/>
    <property type="evidence" value="ECO:0007669"/>
    <property type="project" value="UniProtKB-UniRule"/>
</dbReference>
<keyword evidence="7" id="KW-1185">Reference proteome</keyword>
<dbReference type="AlphaFoldDB" id="A0A6I6D1K1"/>
<dbReference type="Gene3D" id="1.20.1200.10">
    <property type="entry name" value="Cobalamin adenosyltransferase-like"/>
    <property type="match status" value="1"/>
</dbReference>
<proteinExistence type="inferred from homology"/>
<dbReference type="NCBIfam" id="TIGR00636">
    <property type="entry name" value="PduO_Nterm"/>
    <property type="match status" value="1"/>
</dbReference>
<evidence type="ECO:0000256" key="3">
    <source>
        <dbReference type="ARBA" id="ARBA00022840"/>
    </source>
</evidence>
<protein>
    <recommendedName>
        <fullName evidence="4">Corrinoid adenosyltransferase</fullName>
        <ecNumber evidence="4">2.5.1.17</ecNumber>
    </recommendedName>
    <alternativeName>
        <fullName evidence="4">Cob(II)alamin adenosyltransferase</fullName>
    </alternativeName>
    <alternativeName>
        <fullName evidence="4">Cob(II)yrinic acid a,c-diamide adenosyltransferase</fullName>
    </alternativeName>
    <alternativeName>
        <fullName evidence="4">Cobinamide/cobalamin adenosyltransferase</fullName>
    </alternativeName>
</protein>
<accession>A0A6I6D1K1</accession>
<comment type="similarity">
    <text evidence="4">Belongs to the Cob(I)alamin adenosyltransferase family.</text>
</comment>
<evidence type="ECO:0000313" key="6">
    <source>
        <dbReference type="EMBL" id="QGT78768.1"/>
    </source>
</evidence>
<sequence>MAHGRAGRRVPRPARGGIRRIDVADSNDSRDRLSRVVTRSGDRGETGLADGQRLAKEALAIELLGELDELNARLGSLSVALTDESDALSFVREQQQAVFDLGGFVAMGEMAAASQLPSLDRLDDWIEAANRELPPLKEFILPGGTEAMARAHLVRTGTRRVERLAWAWCHEVDDAERGGERAALATYLNRLSDAWFVFARRLDPAGEHTVYWRGSAPG</sequence>
<keyword evidence="2 4" id="KW-0547">Nucleotide-binding</keyword>
<dbReference type="GO" id="GO:0008817">
    <property type="term" value="F:corrinoid adenosyltransferase activity"/>
    <property type="evidence" value="ECO:0007669"/>
    <property type="project" value="UniProtKB-UniRule"/>
</dbReference>
<dbReference type="PANTHER" id="PTHR12213:SF0">
    <property type="entry name" value="CORRINOID ADENOSYLTRANSFERASE MMAB"/>
    <property type="match status" value="1"/>
</dbReference>
<dbReference type="PANTHER" id="PTHR12213">
    <property type="entry name" value="CORRINOID ADENOSYLTRANSFERASE"/>
    <property type="match status" value="1"/>
</dbReference>
<keyword evidence="4" id="KW-0169">Cobalamin biosynthesis</keyword>
<dbReference type="Pfam" id="PF01923">
    <property type="entry name" value="Cob_adeno_trans"/>
    <property type="match status" value="1"/>
</dbReference>
<evidence type="ECO:0000256" key="4">
    <source>
        <dbReference type="RuleBase" id="RU366026"/>
    </source>
</evidence>
<dbReference type="Proteomes" id="UP000427716">
    <property type="component" value="Chromosome"/>
</dbReference>
<name>A0A6I6D1K1_9GAMM</name>
<dbReference type="SUPFAM" id="SSF89028">
    <property type="entry name" value="Cobalamin adenosyltransferase-like"/>
    <property type="match status" value="1"/>
</dbReference>
<keyword evidence="1 4" id="KW-0808">Transferase</keyword>
<dbReference type="EC" id="2.5.1.17" evidence="4"/>
<evidence type="ECO:0000313" key="7">
    <source>
        <dbReference type="Proteomes" id="UP000427716"/>
    </source>
</evidence>
<dbReference type="UniPathway" id="UPA00148">
    <property type="reaction ID" value="UER00233"/>
</dbReference>
<comment type="catalytic activity">
    <reaction evidence="4">
        <text>2 cob(II)alamin + reduced [electron-transfer flavoprotein] + 2 ATP = 2 adenosylcob(III)alamin + 2 triphosphate + oxidized [electron-transfer flavoprotein] + 3 H(+)</text>
        <dbReference type="Rhea" id="RHEA:28671"/>
        <dbReference type="Rhea" id="RHEA-COMP:10685"/>
        <dbReference type="Rhea" id="RHEA-COMP:10686"/>
        <dbReference type="ChEBI" id="CHEBI:15378"/>
        <dbReference type="ChEBI" id="CHEBI:16304"/>
        <dbReference type="ChEBI" id="CHEBI:18036"/>
        <dbReference type="ChEBI" id="CHEBI:18408"/>
        <dbReference type="ChEBI" id="CHEBI:30616"/>
        <dbReference type="ChEBI" id="CHEBI:57692"/>
        <dbReference type="ChEBI" id="CHEBI:58307"/>
        <dbReference type="EC" id="2.5.1.17"/>
    </reaction>
</comment>
<reference evidence="6 7" key="1">
    <citation type="submission" date="2019-11" db="EMBL/GenBank/DDBJ databases">
        <authorList>
            <person name="Zhang J."/>
            <person name="Sun C."/>
        </authorList>
    </citation>
    <scope>NUCLEOTIDE SEQUENCE [LARGE SCALE GENOMIC DNA]</scope>
    <source>
        <strain evidence="7">sp2</strain>
    </source>
</reference>
<feature type="domain" description="Cobalamin adenosyltransferase-like" evidence="5">
    <location>
        <begin position="37"/>
        <end position="201"/>
    </location>
</feature>
<comment type="catalytic activity">
    <reaction evidence="4">
        <text>2 cob(II)yrinate a,c diamide + reduced [electron-transfer flavoprotein] + 2 ATP = 2 adenosylcob(III)yrinate a,c-diamide + 2 triphosphate + oxidized [electron-transfer flavoprotein] + 3 H(+)</text>
        <dbReference type="Rhea" id="RHEA:11528"/>
        <dbReference type="Rhea" id="RHEA-COMP:10685"/>
        <dbReference type="Rhea" id="RHEA-COMP:10686"/>
        <dbReference type="ChEBI" id="CHEBI:15378"/>
        <dbReference type="ChEBI" id="CHEBI:18036"/>
        <dbReference type="ChEBI" id="CHEBI:30616"/>
        <dbReference type="ChEBI" id="CHEBI:57692"/>
        <dbReference type="ChEBI" id="CHEBI:58307"/>
        <dbReference type="ChEBI" id="CHEBI:58503"/>
        <dbReference type="ChEBI" id="CHEBI:58537"/>
        <dbReference type="EC" id="2.5.1.17"/>
    </reaction>
</comment>
<evidence type="ECO:0000259" key="5">
    <source>
        <dbReference type="Pfam" id="PF01923"/>
    </source>
</evidence>
<evidence type="ECO:0000256" key="1">
    <source>
        <dbReference type="ARBA" id="ARBA00022679"/>
    </source>
</evidence>
<dbReference type="GO" id="GO:0005524">
    <property type="term" value="F:ATP binding"/>
    <property type="evidence" value="ECO:0007669"/>
    <property type="project" value="UniProtKB-UniRule"/>
</dbReference>
<comment type="pathway">
    <text evidence="4">Cofactor biosynthesis; adenosylcobalamin biosynthesis; adenosylcobalamin from cob(II)yrinate a,c-diamide: step 2/7.</text>
</comment>